<keyword evidence="3" id="KW-1185">Reference proteome</keyword>
<accession>A0A507AIQ4</accession>
<protein>
    <submittedName>
        <fullName evidence="2">Uncharacterized protein</fullName>
    </submittedName>
</protein>
<dbReference type="Proteomes" id="UP000319257">
    <property type="component" value="Unassembled WGS sequence"/>
</dbReference>
<evidence type="ECO:0000256" key="1">
    <source>
        <dbReference type="SAM" id="MobiDB-lite"/>
    </source>
</evidence>
<feature type="region of interest" description="Disordered" evidence="1">
    <location>
        <begin position="255"/>
        <end position="280"/>
    </location>
</feature>
<comment type="caution">
    <text evidence="2">The sequence shown here is derived from an EMBL/GenBank/DDBJ whole genome shotgun (WGS) entry which is preliminary data.</text>
</comment>
<evidence type="ECO:0000313" key="3">
    <source>
        <dbReference type="Proteomes" id="UP000319257"/>
    </source>
</evidence>
<reference evidence="2 3" key="1">
    <citation type="submission" date="2019-06" db="EMBL/GenBank/DDBJ databases">
        <title>Draft genome sequence of the filamentous fungus Phialemoniopsis curvata isolated from diesel fuel.</title>
        <authorList>
            <person name="Varaljay V.A."/>
            <person name="Lyon W.J."/>
            <person name="Crouch A.L."/>
            <person name="Drake C.E."/>
            <person name="Hollomon J.M."/>
            <person name="Nadeau L.J."/>
            <person name="Nunn H.S."/>
            <person name="Stevenson B.S."/>
            <person name="Bojanowski C.L."/>
            <person name="Crookes-Goodson W.J."/>
        </authorList>
    </citation>
    <scope>NUCLEOTIDE SEQUENCE [LARGE SCALE GENOMIC DNA]</scope>
    <source>
        <strain evidence="2 3">D216</strain>
    </source>
</reference>
<organism evidence="2 3">
    <name type="scientific">Thyridium curvatum</name>
    <dbReference type="NCBI Taxonomy" id="1093900"/>
    <lineage>
        <taxon>Eukaryota</taxon>
        <taxon>Fungi</taxon>
        <taxon>Dikarya</taxon>
        <taxon>Ascomycota</taxon>
        <taxon>Pezizomycotina</taxon>
        <taxon>Sordariomycetes</taxon>
        <taxon>Sordariomycetidae</taxon>
        <taxon>Thyridiales</taxon>
        <taxon>Thyridiaceae</taxon>
        <taxon>Thyridium</taxon>
    </lineage>
</organism>
<evidence type="ECO:0000313" key="2">
    <source>
        <dbReference type="EMBL" id="TPX10085.1"/>
    </source>
</evidence>
<name>A0A507AIQ4_9PEZI</name>
<feature type="compositionally biased region" description="Low complexity" evidence="1">
    <location>
        <begin position="265"/>
        <end position="280"/>
    </location>
</feature>
<dbReference type="InParanoid" id="A0A507AIQ4"/>
<dbReference type="AlphaFoldDB" id="A0A507AIQ4"/>
<proteinExistence type="predicted"/>
<gene>
    <name evidence="2" type="ORF">E0L32_001282</name>
</gene>
<dbReference type="RefSeq" id="XP_030991796.1">
    <property type="nucleotide sequence ID" value="XM_031135343.1"/>
</dbReference>
<dbReference type="GeneID" id="41968729"/>
<dbReference type="EMBL" id="SKBQ01000005">
    <property type="protein sequence ID" value="TPX10085.1"/>
    <property type="molecule type" value="Genomic_DNA"/>
</dbReference>
<feature type="compositionally biased region" description="Basic and acidic residues" evidence="1">
    <location>
        <begin position="255"/>
        <end position="264"/>
    </location>
</feature>
<sequence length="314" mass="33589">MPSSNHSLSVSSFRDSLPVYSASHSPHTQLGSFGIPDRQILPDFALIYDGNYVPIPTGFREDGAVDDEGLRMYEYVPATPDCRQEYDLIYMLGYCRLPGEFQETIQRLRASRHHLVPRAALPRPRHGVHGGPLRAADGARAGRQGPAVPGRPAHARVHAEQVAPARAALVAGPAALRPAALSVRGRLVGARRVGGAVLAALRRGQAARRVGRVQEGRAVDGADGVRGEYAGGPAAGAGLEGRDWAREWKRERERECEWGRRRAAEPTAGSGPSAAAAAAGSDGHGYCFWQSGRGICRRVGKEAERREPVCGSGC</sequence>